<dbReference type="Proteomes" id="UP000041254">
    <property type="component" value="Unassembled WGS sequence"/>
</dbReference>
<feature type="region of interest" description="Disordered" evidence="1">
    <location>
        <begin position="1"/>
        <end position="98"/>
    </location>
</feature>
<dbReference type="InParanoid" id="A0A0G4EJA4"/>
<evidence type="ECO:0000313" key="2">
    <source>
        <dbReference type="EMBL" id="CEL96000.1"/>
    </source>
</evidence>
<name>A0A0G4EJA4_VITBC</name>
<accession>A0A0G4EJA4</accession>
<dbReference type="STRING" id="1169540.A0A0G4EJA4"/>
<feature type="compositionally biased region" description="Basic and acidic residues" evidence="1">
    <location>
        <begin position="1"/>
        <end position="25"/>
    </location>
</feature>
<proteinExistence type="predicted"/>
<dbReference type="AlphaFoldDB" id="A0A0G4EJA4"/>
<protein>
    <submittedName>
        <fullName evidence="2">Uncharacterized protein</fullName>
    </submittedName>
</protein>
<evidence type="ECO:0000313" key="3">
    <source>
        <dbReference type="Proteomes" id="UP000041254"/>
    </source>
</evidence>
<dbReference type="EMBL" id="CDMY01000242">
    <property type="protein sequence ID" value="CEL96000.1"/>
    <property type="molecule type" value="Genomic_DNA"/>
</dbReference>
<feature type="compositionally biased region" description="Basic and acidic residues" evidence="1">
    <location>
        <begin position="68"/>
        <end position="98"/>
    </location>
</feature>
<keyword evidence="3" id="KW-1185">Reference proteome</keyword>
<organism evidence="2 3">
    <name type="scientific">Vitrella brassicaformis (strain CCMP3155)</name>
    <dbReference type="NCBI Taxonomy" id="1169540"/>
    <lineage>
        <taxon>Eukaryota</taxon>
        <taxon>Sar</taxon>
        <taxon>Alveolata</taxon>
        <taxon>Colpodellida</taxon>
        <taxon>Vitrellaceae</taxon>
        <taxon>Vitrella</taxon>
    </lineage>
</organism>
<evidence type="ECO:0000256" key="1">
    <source>
        <dbReference type="SAM" id="MobiDB-lite"/>
    </source>
</evidence>
<sequence>MIKPRTRAERNALRDRESLEKERLRNRTGGFHRYEDPGNLIQPIKDDPKNPTLPNPIDRFVRTAEVAELEREDRKREQGKRDQFHENRRMSRESREEQRWRRMEEREECDKQRVQNLQMYSQKAFKNRSGAPFDIVTLRYDQSEEGRRLQHADLMAQYREKVRATNLAYRNHAGFNPILGEQTFLMAMPEKPPVPDADTSKPDA</sequence>
<dbReference type="OrthoDB" id="10261433at2759"/>
<dbReference type="OMA" id="RETKKWE"/>
<gene>
    <name evidence="2" type="ORF">Vbra_7496</name>
</gene>
<reference evidence="2 3" key="1">
    <citation type="submission" date="2014-11" db="EMBL/GenBank/DDBJ databases">
        <authorList>
            <person name="Zhu J."/>
            <person name="Qi W."/>
            <person name="Song R."/>
        </authorList>
    </citation>
    <scope>NUCLEOTIDE SEQUENCE [LARGE SCALE GENOMIC DNA]</scope>
</reference>
<dbReference type="VEuPathDB" id="CryptoDB:Vbra_7496"/>